<evidence type="ECO:0000313" key="5">
    <source>
        <dbReference type="Proteomes" id="UP000216101"/>
    </source>
</evidence>
<accession>A0A266Q9W2</accession>
<sequence length="289" mass="32417">MFIRKVIALCLLLVPVCSSTLVHANPLSPFGYPPFETVAIHANSNNKDYELYIQLPKSYRDTKANYPFIIVNDTSFAFPITNGAMALMGGAVVKEAIVVGISYSKGDDRMVSRTRDYTPTFSPVDKNGNSSTARMASGHAKEYVDFIERQVIPLLKEKYRIDPKKSVFVGHSYGGLLGTYILFKKPHLFTDYIIGSPSLWYDNRVMFTLEKAFSKAHSRLPVNVAMFVGSLENDYYPMVTDLLAMEKQLRSRDYEGFSLRVEVLQGESHHSVFPGLLSKGLMATLSLEK</sequence>
<evidence type="ECO:0000256" key="1">
    <source>
        <dbReference type="ARBA" id="ARBA00005622"/>
    </source>
</evidence>
<dbReference type="AlphaFoldDB" id="A0A266Q9W2"/>
<dbReference type="InterPro" id="IPR000801">
    <property type="entry name" value="Esterase-like"/>
</dbReference>
<gene>
    <name evidence="4" type="ORF">CBP51_03660</name>
</gene>
<proteinExistence type="inferred from homology"/>
<dbReference type="Gene3D" id="3.40.50.1820">
    <property type="entry name" value="alpha/beta hydrolase"/>
    <property type="match status" value="1"/>
</dbReference>
<dbReference type="PANTHER" id="PTHR40841:SF2">
    <property type="entry name" value="SIDEROPHORE-DEGRADING ESTERASE (EUROFUNG)"/>
    <property type="match status" value="1"/>
</dbReference>
<dbReference type="Proteomes" id="UP000216101">
    <property type="component" value="Unassembled WGS sequence"/>
</dbReference>
<comment type="similarity">
    <text evidence="1">Belongs to the esterase D family.</text>
</comment>
<dbReference type="GO" id="GO:0016788">
    <property type="term" value="F:hydrolase activity, acting on ester bonds"/>
    <property type="evidence" value="ECO:0007669"/>
    <property type="project" value="TreeGrafter"/>
</dbReference>
<keyword evidence="3" id="KW-0732">Signal</keyword>
<dbReference type="Pfam" id="PF00756">
    <property type="entry name" value="Esterase"/>
    <property type="match status" value="1"/>
</dbReference>
<name>A0A266Q9W2_9GAMM</name>
<dbReference type="RefSeq" id="WP_094983891.1">
    <property type="nucleotide sequence ID" value="NZ_NHNI01000001.1"/>
</dbReference>
<dbReference type="EMBL" id="NHNI01000001">
    <property type="protein sequence ID" value="OZY86139.1"/>
    <property type="molecule type" value="Genomic_DNA"/>
</dbReference>
<dbReference type="SUPFAM" id="SSF53474">
    <property type="entry name" value="alpha/beta-Hydrolases"/>
    <property type="match status" value="1"/>
</dbReference>
<evidence type="ECO:0000256" key="2">
    <source>
        <dbReference type="ARBA" id="ARBA00022801"/>
    </source>
</evidence>
<comment type="caution">
    <text evidence="4">The sequence shown here is derived from an EMBL/GenBank/DDBJ whole genome shotgun (WGS) entry which is preliminary data.</text>
</comment>
<dbReference type="PANTHER" id="PTHR40841">
    <property type="entry name" value="SIDEROPHORE TRIACETYLFUSARININE C ESTERASE"/>
    <property type="match status" value="1"/>
</dbReference>
<evidence type="ECO:0000313" key="4">
    <source>
        <dbReference type="EMBL" id="OZY86139.1"/>
    </source>
</evidence>
<dbReference type="InterPro" id="IPR029058">
    <property type="entry name" value="AB_hydrolase_fold"/>
</dbReference>
<keyword evidence="5" id="KW-1185">Reference proteome</keyword>
<evidence type="ECO:0000256" key="3">
    <source>
        <dbReference type="SAM" id="SignalP"/>
    </source>
</evidence>
<keyword evidence="2" id="KW-0378">Hydrolase</keyword>
<feature type="signal peptide" evidence="3">
    <location>
        <begin position="1"/>
        <end position="24"/>
    </location>
</feature>
<protein>
    <recommendedName>
        <fullName evidence="6">Esterase</fullName>
    </recommendedName>
</protein>
<dbReference type="InterPro" id="IPR052558">
    <property type="entry name" value="Siderophore_Hydrolase_D"/>
</dbReference>
<organism evidence="4 5">
    <name type="scientific">Cellvibrio mixtus</name>
    <dbReference type="NCBI Taxonomy" id="39650"/>
    <lineage>
        <taxon>Bacteria</taxon>
        <taxon>Pseudomonadati</taxon>
        <taxon>Pseudomonadota</taxon>
        <taxon>Gammaproteobacteria</taxon>
        <taxon>Cellvibrionales</taxon>
        <taxon>Cellvibrionaceae</taxon>
        <taxon>Cellvibrio</taxon>
    </lineage>
</organism>
<evidence type="ECO:0008006" key="6">
    <source>
        <dbReference type="Google" id="ProtNLM"/>
    </source>
</evidence>
<feature type="chain" id="PRO_5012967002" description="Esterase" evidence="3">
    <location>
        <begin position="25"/>
        <end position="289"/>
    </location>
</feature>
<reference evidence="5" key="1">
    <citation type="submission" date="2017-05" db="EMBL/GenBank/DDBJ databases">
        <authorList>
            <person name="Barney B.M."/>
        </authorList>
    </citation>
    <scope>NUCLEOTIDE SEQUENCE [LARGE SCALE GENOMIC DNA]</scope>
    <source>
        <strain evidence="5">PSBB022</strain>
    </source>
</reference>